<protein>
    <recommendedName>
        <fullName evidence="4">Lipoprotein</fullName>
    </recommendedName>
</protein>
<organism evidence="2 3">
    <name type="scientific">Natronomicrosphaera hydrolytica</name>
    <dbReference type="NCBI Taxonomy" id="3242702"/>
    <lineage>
        <taxon>Bacteria</taxon>
        <taxon>Pseudomonadati</taxon>
        <taxon>Planctomycetota</taxon>
        <taxon>Phycisphaerae</taxon>
        <taxon>Phycisphaerales</taxon>
        <taxon>Phycisphaeraceae</taxon>
        <taxon>Natronomicrosphaera</taxon>
    </lineage>
</organism>
<feature type="signal peptide" evidence="1">
    <location>
        <begin position="1"/>
        <end position="24"/>
    </location>
</feature>
<comment type="caution">
    <text evidence="2">The sequence shown here is derived from an EMBL/GenBank/DDBJ whole genome shotgun (WGS) entry which is preliminary data.</text>
</comment>
<proteinExistence type="predicted"/>
<dbReference type="EMBL" id="JBGUBD010000017">
    <property type="protein sequence ID" value="MFA9480222.1"/>
    <property type="molecule type" value="Genomic_DNA"/>
</dbReference>
<sequence length="133" mass="14123">MQQMLGLSVTLLVALIAGCSSPSAEPTSADRSTALPDFSPPKHLGDILAILNQLPRTDAPPATEAMAIVLAASASPRMHDGIHLLVWHDAAHSEVWVQQSGGYPGVDIWFGPGSADLLPTRRHLTQPFVASRQ</sequence>
<evidence type="ECO:0008006" key="4">
    <source>
        <dbReference type="Google" id="ProtNLM"/>
    </source>
</evidence>
<dbReference type="Proteomes" id="UP001575105">
    <property type="component" value="Unassembled WGS sequence"/>
</dbReference>
<evidence type="ECO:0000313" key="3">
    <source>
        <dbReference type="Proteomes" id="UP001575105"/>
    </source>
</evidence>
<name>A0ABV4UBA3_9BACT</name>
<dbReference type="RefSeq" id="WP_425347146.1">
    <property type="nucleotide sequence ID" value="NZ_JBGUBD010000017.1"/>
</dbReference>
<evidence type="ECO:0000313" key="2">
    <source>
        <dbReference type="EMBL" id="MFA9480222.1"/>
    </source>
</evidence>
<keyword evidence="3" id="KW-1185">Reference proteome</keyword>
<gene>
    <name evidence="2" type="ORF">ACERK3_18270</name>
</gene>
<accession>A0ABV4UBA3</accession>
<evidence type="ECO:0000256" key="1">
    <source>
        <dbReference type="SAM" id="SignalP"/>
    </source>
</evidence>
<reference evidence="2 3" key="1">
    <citation type="submission" date="2024-08" db="EMBL/GenBank/DDBJ databases">
        <title>Whole-genome sequencing of halo(alkali)philic microorganisms from hypersaline lakes.</title>
        <authorList>
            <person name="Sorokin D.Y."/>
            <person name="Merkel A.Y."/>
            <person name="Messina E."/>
            <person name="Yakimov M."/>
        </authorList>
    </citation>
    <scope>NUCLEOTIDE SEQUENCE [LARGE SCALE GENOMIC DNA]</scope>
    <source>
        <strain evidence="2 3">AB-hyl4</strain>
    </source>
</reference>
<feature type="chain" id="PRO_5047144503" description="Lipoprotein" evidence="1">
    <location>
        <begin position="25"/>
        <end position="133"/>
    </location>
</feature>
<keyword evidence="1" id="KW-0732">Signal</keyword>